<dbReference type="Gene3D" id="3.30.70.380">
    <property type="entry name" value="Ferrodoxin-fold anticodon-binding domain"/>
    <property type="match status" value="1"/>
</dbReference>
<dbReference type="Gene3D" id="3.30.930.10">
    <property type="entry name" value="Bira Bifunctional Protein, Domain 2"/>
    <property type="match status" value="1"/>
</dbReference>
<keyword evidence="4 15" id="KW-0963">Cytoplasm</keyword>
<dbReference type="InterPro" id="IPR005146">
    <property type="entry name" value="B3/B4_tRNA-bd"/>
</dbReference>
<dbReference type="Pfam" id="PF03147">
    <property type="entry name" value="FDX-ACB"/>
    <property type="match status" value="1"/>
</dbReference>
<dbReference type="eggNOG" id="COG0072">
    <property type="taxonomic scope" value="Bacteria"/>
</dbReference>
<dbReference type="InterPro" id="IPR012340">
    <property type="entry name" value="NA-bd_OB-fold"/>
</dbReference>
<dbReference type="PANTHER" id="PTHR10947:SF0">
    <property type="entry name" value="PHENYLALANINE--TRNA LIGASE BETA SUBUNIT"/>
    <property type="match status" value="1"/>
</dbReference>
<dbReference type="InterPro" id="IPR045060">
    <property type="entry name" value="Phe-tRNA-ligase_IIc_bsu"/>
</dbReference>
<dbReference type="InterPro" id="IPR002547">
    <property type="entry name" value="tRNA-bd_dom"/>
</dbReference>
<keyword evidence="12 15" id="KW-0648">Protein biosynthesis</keyword>
<dbReference type="InterPro" id="IPR009061">
    <property type="entry name" value="DNA-bd_dom_put_sf"/>
</dbReference>
<dbReference type="GO" id="GO:0005524">
    <property type="term" value="F:ATP binding"/>
    <property type="evidence" value="ECO:0007669"/>
    <property type="project" value="UniProtKB-UniRule"/>
</dbReference>
<comment type="similarity">
    <text evidence="2 15">Belongs to the phenylalanyl-tRNA synthetase beta subunit family. Type 1 subfamily.</text>
</comment>
<dbReference type="Pfam" id="PF03484">
    <property type="entry name" value="B5"/>
    <property type="match status" value="1"/>
</dbReference>
<keyword evidence="6 15" id="KW-0436">Ligase</keyword>
<accession>A7NJ69</accession>
<feature type="binding site" evidence="15">
    <location>
        <position position="493"/>
    </location>
    <ligand>
        <name>Mg(2+)</name>
        <dbReference type="ChEBI" id="CHEBI:18420"/>
        <note>shared with alpha subunit</note>
    </ligand>
</feature>
<evidence type="ECO:0000259" key="17">
    <source>
        <dbReference type="PROSITE" id="PS50886"/>
    </source>
</evidence>
<feature type="binding site" evidence="15">
    <location>
        <position position="484"/>
    </location>
    <ligand>
        <name>Mg(2+)</name>
        <dbReference type="ChEBI" id="CHEBI:18420"/>
        <note>shared with alpha subunit</note>
    </ligand>
</feature>
<evidence type="ECO:0000256" key="15">
    <source>
        <dbReference type="HAMAP-Rule" id="MF_00283"/>
    </source>
</evidence>
<feature type="domain" description="FDX-ACB" evidence="18">
    <location>
        <begin position="739"/>
        <end position="832"/>
    </location>
</feature>
<evidence type="ECO:0000256" key="16">
    <source>
        <dbReference type="PROSITE-ProRule" id="PRU00209"/>
    </source>
</evidence>
<dbReference type="eggNOG" id="COG0073">
    <property type="taxonomic scope" value="Bacteria"/>
</dbReference>
<evidence type="ECO:0000256" key="4">
    <source>
        <dbReference type="ARBA" id="ARBA00022490"/>
    </source>
</evidence>
<dbReference type="OrthoDB" id="9805455at2"/>
<evidence type="ECO:0000256" key="11">
    <source>
        <dbReference type="ARBA" id="ARBA00022884"/>
    </source>
</evidence>
<dbReference type="InterPro" id="IPR005121">
    <property type="entry name" value="Fdx_antiC-bd"/>
</dbReference>
<dbReference type="PROSITE" id="PS51483">
    <property type="entry name" value="B5"/>
    <property type="match status" value="1"/>
</dbReference>
<dbReference type="SUPFAM" id="SSF55681">
    <property type="entry name" value="Class II aaRS and biotin synthetases"/>
    <property type="match status" value="1"/>
</dbReference>
<evidence type="ECO:0000256" key="13">
    <source>
        <dbReference type="ARBA" id="ARBA00023146"/>
    </source>
</evidence>
<evidence type="ECO:0000313" key="21">
    <source>
        <dbReference type="Proteomes" id="UP000000263"/>
    </source>
</evidence>
<evidence type="ECO:0000256" key="9">
    <source>
        <dbReference type="ARBA" id="ARBA00022840"/>
    </source>
</evidence>
<dbReference type="EC" id="6.1.1.20" evidence="15"/>
<feature type="domain" description="B5" evidence="19">
    <location>
        <begin position="429"/>
        <end position="506"/>
    </location>
</feature>
<dbReference type="InterPro" id="IPR045864">
    <property type="entry name" value="aa-tRNA-synth_II/BPL/LPL"/>
</dbReference>
<dbReference type="HOGENOM" id="CLU_016891_0_0_0"/>
<evidence type="ECO:0000256" key="10">
    <source>
        <dbReference type="ARBA" id="ARBA00022842"/>
    </source>
</evidence>
<evidence type="ECO:0000256" key="6">
    <source>
        <dbReference type="ARBA" id="ARBA00022598"/>
    </source>
</evidence>
<keyword evidence="7 15" id="KW-0479">Metal-binding</keyword>
<dbReference type="InterPro" id="IPR020825">
    <property type="entry name" value="Phe-tRNA_synthase-like_B3/B4"/>
</dbReference>
<evidence type="ECO:0000256" key="14">
    <source>
        <dbReference type="ARBA" id="ARBA00049255"/>
    </source>
</evidence>
<dbReference type="AlphaFoldDB" id="A7NJ69"/>
<dbReference type="InterPro" id="IPR036690">
    <property type="entry name" value="Fdx_antiC-bd_sf"/>
</dbReference>
<dbReference type="SUPFAM" id="SSF50249">
    <property type="entry name" value="Nucleic acid-binding proteins"/>
    <property type="match status" value="1"/>
</dbReference>
<dbReference type="InterPro" id="IPR004532">
    <property type="entry name" value="Phe-tRNA-ligase_IIc_bsu_bact"/>
</dbReference>
<dbReference type="CDD" id="cd00769">
    <property type="entry name" value="PheRS_beta_core"/>
    <property type="match status" value="1"/>
</dbReference>
<keyword evidence="8 15" id="KW-0547">Nucleotide-binding</keyword>
<evidence type="ECO:0000259" key="19">
    <source>
        <dbReference type="PROSITE" id="PS51483"/>
    </source>
</evidence>
<comment type="cofactor">
    <cofactor evidence="15">
        <name>Mg(2+)</name>
        <dbReference type="ChEBI" id="CHEBI:18420"/>
    </cofactor>
    <text evidence="15">Binds 2 magnesium ions per tetramer.</text>
</comment>
<evidence type="ECO:0000256" key="12">
    <source>
        <dbReference type="ARBA" id="ARBA00022917"/>
    </source>
</evidence>
<comment type="subunit">
    <text evidence="3 15">Tetramer of two alpha and two beta subunits.</text>
</comment>
<dbReference type="PANTHER" id="PTHR10947">
    <property type="entry name" value="PHENYLALANYL-TRNA SYNTHETASE BETA CHAIN AND LEUCINE-RICH REPEAT-CONTAINING PROTEIN 47"/>
    <property type="match status" value="1"/>
</dbReference>
<dbReference type="SUPFAM" id="SSF54991">
    <property type="entry name" value="Anticodon-binding domain of PheRS"/>
    <property type="match status" value="1"/>
</dbReference>
<dbReference type="InterPro" id="IPR033714">
    <property type="entry name" value="tRNA_bind_bactPheRS"/>
</dbReference>
<dbReference type="RefSeq" id="WP_012119963.1">
    <property type="nucleotide sequence ID" value="NC_009767.1"/>
</dbReference>
<dbReference type="SUPFAM" id="SSF46955">
    <property type="entry name" value="Putative DNA-binding domain"/>
    <property type="match status" value="1"/>
</dbReference>
<keyword evidence="9 15" id="KW-0067">ATP-binding</keyword>
<dbReference type="Pfam" id="PF03483">
    <property type="entry name" value="B3_4"/>
    <property type="match status" value="1"/>
</dbReference>
<dbReference type="CDD" id="cd02796">
    <property type="entry name" value="tRNA_bind_bactPheRS"/>
    <property type="match status" value="1"/>
</dbReference>
<dbReference type="STRING" id="383372.Rcas_1440"/>
<dbReference type="GO" id="GO:0000287">
    <property type="term" value="F:magnesium ion binding"/>
    <property type="evidence" value="ECO:0007669"/>
    <property type="project" value="UniProtKB-UniRule"/>
</dbReference>
<keyword evidence="13 15" id="KW-0030">Aminoacyl-tRNA synthetase</keyword>
<evidence type="ECO:0000259" key="18">
    <source>
        <dbReference type="PROSITE" id="PS51447"/>
    </source>
</evidence>
<reference evidence="20 21" key="1">
    <citation type="submission" date="2007-08" db="EMBL/GenBank/DDBJ databases">
        <title>Complete sequence of Roseiflexus castenholzii DSM 13941.</title>
        <authorList>
            <consortium name="US DOE Joint Genome Institute"/>
            <person name="Copeland A."/>
            <person name="Lucas S."/>
            <person name="Lapidus A."/>
            <person name="Barry K."/>
            <person name="Glavina del Rio T."/>
            <person name="Dalin E."/>
            <person name="Tice H."/>
            <person name="Pitluck S."/>
            <person name="Thompson L.S."/>
            <person name="Brettin T."/>
            <person name="Bruce D."/>
            <person name="Detter J.C."/>
            <person name="Han C."/>
            <person name="Tapia R."/>
            <person name="Schmutz J."/>
            <person name="Larimer F."/>
            <person name="Land M."/>
            <person name="Hauser L."/>
            <person name="Kyrpides N."/>
            <person name="Mikhailova N."/>
            <person name="Bryant D.A."/>
            <person name="Hanada S."/>
            <person name="Tsukatani Y."/>
            <person name="Richardson P."/>
        </authorList>
    </citation>
    <scope>NUCLEOTIDE SEQUENCE [LARGE SCALE GENOMIC DNA]</scope>
    <source>
        <strain evidence="21">DSM 13941 / HLO8</strain>
    </source>
</reference>
<dbReference type="GO" id="GO:0006432">
    <property type="term" value="P:phenylalanyl-tRNA aminoacylation"/>
    <property type="evidence" value="ECO:0007669"/>
    <property type="project" value="UniProtKB-UniRule"/>
</dbReference>
<organism evidence="20 21">
    <name type="scientific">Roseiflexus castenholzii (strain DSM 13941 / HLO8)</name>
    <dbReference type="NCBI Taxonomy" id="383372"/>
    <lineage>
        <taxon>Bacteria</taxon>
        <taxon>Bacillati</taxon>
        <taxon>Chloroflexota</taxon>
        <taxon>Chloroflexia</taxon>
        <taxon>Chloroflexales</taxon>
        <taxon>Roseiflexineae</taxon>
        <taxon>Roseiflexaceae</taxon>
        <taxon>Roseiflexus</taxon>
    </lineage>
</organism>
<proteinExistence type="inferred from homology"/>
<keyword evidence="21" id="KW-1185">Reference proteome</keyword>
<dbReference type="GO" id="GO:0004826">
    <property type="term" value="F:phenylalanine-tRNA ligase activity"/>
    <property type="evidence" value="ECO:0007669"/>
    <property type="project" value="UniProtKB-UniRule"/>
</dbReference>
<dbReference type="FunFam" id="3.30.70.380:FF:000001">
    <property type="entry name" value="Phenylalanine--tRNA ligase beta subunit"/>
    <property type="match status" value="1"/>
</dbReference>
<comment type="subcellular location">
    <subcellularLocation>
        <location evidence="1 15">Cytoplasm</location>
    </subcellularLocation>
</comment>
<evidence type="ECO:0000256" key="3">
    <source>
        <dbReference type="ARBA" id="ARBA00011209"/>
    </source>
</evidence>
<dbReference type="SMART" id="SM00896">
    <property type="entry name" value="FDX-ACB"/>
    <property type="match status" value="1"/>
</dbReference>
<dbReference type="HAMAP" id="MF_00283">
    <property type="entry name" value="Phe_tRNA_synth_beta1"/>
    <property type="match status" value="1"/>
</dbReference>
<keyword evidence="5 16" id="KW-0820">tRNA-binding</keyword>
<dbReference type="Pfam" id="PF17759">
    <property type="entry name" value="tRNA_synthFbeta"/>
    <property type="match status" value="1"/>
</dbReference>
<dbReference type="Pfam" id="PF01588">
    <property type="entry name" value="tRNA_bind"/>
    <property type="match status" value="1"/>
</dbReference>
<dbReference type="SMART" id="SM00873">
    <property type="entry name" value="B3_4"/>
    <property type="match status" value="1"/>
</dbReference>
<evidence type="ECO:0000256" key="8">
    <source>
        <dbReference type="ARBA" id="ARBA00022741"/>
    </source>
</evidence>
<comment type="catalytic activity">
    <reaction evidence="14 15">
        <text>tRNA(Phe) + L-phenylalanine + ATP = L-phenylalanyl-tRNA(Phe) + AMP + diphosphate + H(+)</text>
        <dbReference type="Rhea" id="RHEA:19413"/>
        <dbReference type="Rhea" id="RHEA-COMP:9668"/>
        <dbReference type="Rhea" id="RHEA-COMP:9699"/>
        <dbReference type="ChEBI" id="CHEBI:15378"/>
        <dbReference type="ChEBI" id="CHEBI:30616"/>
        <dbReference type="ChEBI" id="CHEBI:33019"/>
        <dbReference type="ChEBI" id="CHEBI:58095"/>
        <dbReference type="ChEBI" id="CHEBI:78442"/>
        <dbReference type="ChEBI" id="CHEBI:78531"/>
        <dbReference type="ChEBI" id="CHEBI:456215"/>
        <dbReference type="EC" id="6.1.1.20"/>
    </reaction>
</comment>
<dbReference type="PROSITE" id="PS50886">
    <property type="entry name" value="TRBD"/>
    <property type="match status" value="1"/>
</dbReference>
<dbReference type="EMBL" id="CP000804">
    <property type="protein sequence ID" value="ABU57535.1"/>
    <property type="molecule type" value="Genomic_DNA"/>
</dbReference>
<feature type="binding site" evidence="15">
    <location>
        <position position="490"/>
    </location>
    <ligand>
        <name>Mg(2+)</name>
        <dbReference type="ChEBI" id="CHEBI:18420"/>
        <note>shared with alpha subunit</note>
    </ligand>
</feature>
<keyword evidence="10 15" id="KW-0460">Magnesium</keyword>
<dbReference type="InterPro" id="IPR041616">
    <property type="entry name" value="PheRS_beta_core"/>
</dbReference>
<dbReference type="Gene3D" id="2.40.50.140">
    <property type="entry name" value="Nucleic acid-binding proteins"/>
    <property type="match status" value="1"/>
</dbReference>
<keyword evidence="11 16" id="KW-0694">RNA-binding</keyword>
<sequence length="833" mass="92032">MRVPLSWLKEFVDITLSVEELAERLTRAGLECEGIERIGVEGADLPWDPEKIVIGGILEVRQHPNADRLVLADVDYGAGAPHTVVTGAPNLFPYKDKGRLSQPLKGVFAREGAELYDGHAEGWVKMRLKGRPVRGIMSDAMLCSEKELGLSEDHEGILILPDDAPVGMPLRDYLGDVVLKFDVLPNMARCLSILGVAREIAALTGASLRMPEMNVVEHGPPIEGRVRVTIEEPDLCPRFTATLIEGVTIGPSPLWMQRRLTMAGMRPINNIVDISNYVMLEFGGPNHMFDADRVADQHLIIRLARLGERLVTLDNKEHNLDASLGGGMLPLLVCDPRGPLSLAGVMGGASSEVSATTTRVLLEVAVWDPTIIRRMGTALRARSEASKRFERGVDYELPPLVQRRALSLLQRIAGGKVAQGMVDNYPRPWQPVILDLTPREVRRIVGVALSATEIADLLRPLGFACDLIDNGAVVRVTVPSSRRDVTMLADLCEEVARMYGYDRIPLTLMADALPEQRNNSSLELELRVRDLLAGAGLDEAITYSLTSMAAVAAVNPADADPSRYLRLANPLTPEREFLRRSLLPTLLEALAQNLRERERVLLFEIGRVYLKRAPGSDEPRPEEPRRLALALAGRRHERAWHTSDETFMDFFDLKGVVETLLARLNISGVQYVPVSDDPRFHPGRAARLERDGRVLGVIGELHPDVCERLEIAAPRAMAAELDLELIGALIEPVRYRAISRYPATTQDLSLVAAIDVPAERVTVTIRKYAGALLESLTLFDVYESEQVGVGKRSLTYRLVFRAPDRTLNDAEIAKIRQKIVRGLEHDLGATIRG</sequence>
<dbReference type="GO" id="GO:0000049">
    <property type="term" value="F:tRNA binding"/>
    <property type="evidence" value="ECO:0007669"/>
    <property type="project" value="UniProtKB-UniRule"/>
</dbReference>
<dbReference type="Proteomes" id="UP000000263">
    <property type="component" value="Chromosome"/>
</dbReference>
<evidence type="ECO:0000256" key="2">
    <source>
        <dbReference type="ARBA" id="ARBA00008653"/>
    </source>
</evidence>
<dbReference type="KEGG" id="rca:Rcas_1440"/>
<dbReference type="PROSITE" id="PS51447">
    <property type="entry name" value="FDX_ACB"/>
    <property type="match status" value="1"/>
</dbReference>
<evidence type="ECO:0000256" key="1">
    <source>
        <dbReference type="ARBA" id="ARBA00004496"/>
    </source>
</evidence>
<dbReference type="SUPFAM" id="SSF56037">
    <property type="entry name" value="PheT/TilS domain"/>
    <property type="match status" value="1"/>
</dbReference>
<dbReference type="GO" id="GO:0009328">
    <property type="term" value="C:phenylalanine-tRNA ligase complex"/>
    <property type="evidence" value="ECO:0007669"/>
    <property type="project" value="TreeGrafter"/>
</dbReference>
<dbReference type="NCBIfam" id="TIGR00472">
    <property type="entry name" value="pheT_bact"/>
    <property type="match status" value="1"/>
</dbReference>
<feature type="binding site" evidence="15">
    <location>
        <position position="494"/>
    </location>
    <ligand>
        <name>Mg(2+)</name>
        <dbReference type="ChEBI" id="CHEBI:18420"/>
        <note>shared with alpha subunit</note>
    </ligand>
</feature>
<gene>
    <name evidence="15" type="primary">pheT</name>
    <name evidence="20" type="ordered locus">Rcas_1440</name>
</gene>
<dbReference type="Gene3D" id="3.30.56.10">
    <property type="match status" value="2"/>
</dbReference>
<dbReference type="Gene3D" id="3.50.40.10">
    <property type="entry name" value="Phenylalanyl-trna Synthetase, Chain B, domain 3"/>
    <property type="match status" value="1"/>
</dbReference>
<dbReference type="InterPro" id="IPR005147">
    <property type="entry name" value="tRNA_synthase_B5-dom"/>
</dbReference>
<evidence type="ECO:0000313" key="20">
    <source>
        <dbReference type="EMBL" id="ABU57535.1"/>
    </source>
</evidence>
<evidence type="ECO:0000256" key="7">
    <source>
        <dbReference type="ARBA" id="ARBA00022723"/>
    </source>
</evidence>
<evidence type="ECO:0000256" key="5">
    <source>
        <dbReference type="ARBA" id="ARBA00022555"/>
    </source>
</evidence>
<dbReference type="SMART" id="SM00874">
    <property type="entry name" value="B5"/>
    <property type="match status" value="1"/>
</dbReference>
<protein>
    <recommendedName>
        <fullName evidence="15">Phenylalanine--tRNA ligase beta subunit</fullName>
        <ecNumber evidence="15">6.1.1.20</ecNumber>
    </recommendedName>
    <alternativeName>
        <fullName evidence="15">Phenylalanyl-tRNA synthetase beta subunit</fullName>
        <shortName evidence="15">PheRS</shortName>
    </alternativeName>
</protein>
<feature type="domain" description="TRNA-binding" evidence="17">
    <location>
        <begin position="46"/>
        <end position="171"/>
    </location>
</feature>
<name>A7NJ69_ROSCS</name>